<name>A0ABV0JK01_9CYAN</name>
<comment type="caution">
    <text evidence="2">The sequence shown here is derived from an EMBL/GenBank/DDBJ whole genome shotgun (WGS) entry which is preliminary data.</text>
</comment>
<dbReference type="InterPro" id="IPR034033">
    <property type="entry name" value="Serralysin-like"/>
</dbReference>
<dbReference type="Gene3D" id="2.60.120.380">
    <property type="match status" value="1"/>
</dbReference>
<keyword evidence="3" id="KW-1185">Reference proteome</keyword>
<dbReference type="InterPro" id="IPR006026">
    <property type="entry name" value="Peptidase_Metallo"/>
</dbReference>
<dbReference type="Pfam" id="PF07705">
    <property type="entry name" value="CARDB"/>
    <property type="match status" value="1"/>
</dbReference>
<dbReference type="SMART" id="SM00235">
    <property type="entry name" value="ZnMc"/>
    <property type="match status" value="1"/>
</dbReference>
<dbReference type="SUPFAM" id="SSF55486">
    <property type="entry name" value="Metalloproteases ('zincins'), catalytic domain"/>
    <property type="match status" value="1"/>
</dbReference>
<evidence type="ECO:0000313" key="2">
    <source>
        <dbReference type="EMBL" id="MEP0863762.1"/>
    </source>
</evidence>
<reference evidence="2 3" key="1">
    <citation type="submission" date="2022-04" db="EMBL/GenBank/DDBJ databases">
        <title>Positive selection, recombination, and allopatry shape intraspecific diversity of widespread and dominant cyanobacteria.</title>
        <authorList>
            <person name="Wei J."/>
            <person name="Shu W."/>
            <person name="Hu C."/>
        </authorList>
    </citation>
    <scope>NUCLEOTIDE SEQUENCE [LARGE SCALE GENOMIC DNA]</scope>
    <source>
        <strain evidence="2 3">GB2-A5</strain>
    </source>
</reference>
<protein>
    <submittedName>
        <fullName evidence="2">Pre-peptidase C-terminal domain-containing protein</fullName>
    </submittedName>
</protein>
<evidence type="ECO:0000313" key="3">
    <source>
        <dbReference type="Proteomes" id="UP001442494"/>
    </source>
</evidence>
<dbReference type="EMBL" id="JAMPKK010000006">
    <property type="protein sequence ID" value="MEP0863762.1"/>
    <property type="molecule type" value="Genomic_DNA"/>
</dbReference>
<dbReference type="InterPro" id="IPR011049">
    <property type="entry name" value="Serralysin-like_metalloprot_C"/>
</dbReference>
<evidence type="ECO:0000259" key="1">
    <source>
        <dbReference type="SMART" id="SM00235"/>
    </source>
</evidence>
<accession>A0ABV0JK01</accession>
<proteinExistence type="predicted"/>
<dbReference type="SUPFAM" id="SSF89260">
    <property type="entry name" value="Collagen-binding domain"/>
    <property type="match status" value="1"/>
</dbReference>
<dbReference type="SUPFAM" id="SSF51120">
    <property type="entry name" value="beta-Roll"/>
    <property type="match status" value="1"/>
</dbReference>
<dbReference type="InterPro" id="IPR013783">
    <property type="entry name" value="Ig-like_fold"/>
</dbReference>
<gene>
    <name evidence="2" type="ORF">NDI37_04690</name>
</gene>
<organism evidence="2 3">
    <name type="scientific">Funiculus sociatus GB2-A5</name>
    <dbReference type="NCBI Taxonomy" id="2933946"/>
    <lineage>
        <taxon>Bacteria</taxon>
        <taxon>Bacillati</taxon>
        <taxon>Cyanobacteriota</taxon>
        <taxon>Cyanophyceae</taxon>
        <taxon>Coleofasciculales</taxon>
        <taxon>Coleofasciculaceae</taxon>
        <taxon>Funiculus</taxon>
    </lineage>
</organism>
<dbReference type="Gene3D" id="3.40.390.10">
    <property type="entry name" value="Collagenase (Catalytic Domain)"/>
    <property type="match status" value="1"/>
</dbReference>
<dbReference type="Proteomes" id="UP001442494">
    <property type="component" value="Unassembled WGS sequence"/>
</dbReference>
<dbReference type="InterPro" id="IPR024079">
    <property type="entry name" value="MetalloPept_cat_dom_sf"/>
</dbReference>
<dbReference type="Pfam" id="PF04151">
    <property type="entry name" value="PPC"/>
    <property type="match status" value="1"/>
</dbReference>
<feature type="domain" description="Peptidase metallopeptidase" evidence="1">
    <location>
        <begin position="352"/>
        <end position="528"/>
    </location>
</feature>
<dbReference type="InterPro" id="IPR007280">
    <property type="entry name" value="Peptidase_C_arc/bac"/>
</dbReference>
<dbReference type="RefSeq" id="WP_190422666.1">
    <property type="nucleotide sequence ID" value="NZ_JAMPKK010000006.1"/>
</dbReference>
<dbReference type="InterPro" id="IPR011635">
    <property type="entry name" value="CARDB"/>
</dbReference>
<dbReference type="CDD" id="cd04277">
    <property type="entry name" value="ZnMc_serralysin_like"/>
    <property type="match status" value="1"/>
</dbReference>
<sequence length="805" mass="86367">MFRQRKLLENGSLLRETLAGYDALQVNLSSELLSATSSRLFNLAGKNIQFSNSSSSSAASVVPDPGNTLRTAFRVGSLSDRTFNDFVGDSDPEDFYRFRLTTPKDLNLALDGLSANVDVYLIRDANSNRALDPDEIIASSENGGTLAESINLSNLAAGVYYVQVKQSSGDTNYNLSLSTNSLPQLADLSGANFNVMQSSLTPGNSFNVEYEIQNTTSGNAEGFWVDFYLSQDSNITTSDRRLGSQWISSLSGNSSTDTLTNNLNLPGASDAFWSSTGTYYLGMIVDAESNITEANEANNANQGEFYDFDSFQLAIAPSNSLSARTYSPTDNNAINALLNEADSYWDTSSTGGAITYSFLSSAAANSYYGNESVFELSETVKANVRSVLESLESFINVDFVEVADSATSYGTIRYMFSNGPAYAYAYYPGNYEIAGDVHLSQNYENSTVNSFSSEPGTYGYETLIHETLHALGLKHPGNYDGSGSGDGPFLSPEEDNNTNTIMSYNNVGSNAVTPMAYDIRALQYLYGAKNYNSGNNLYSFNTVYGYSNDSLLSGSSTNQLKQTLWDSGGIDTLDFSDLASLNSGYRFDMRENGMLTTQAAYNSTTYEDRSTGENYTTSRFGTAIAYGATIENLINSTSNDYIIANSAANSFLGYVFGINTGDDIFESTDSLDVLNLSSYNFSNLTSSIINTDLNIQLDSFGSITIKDYFGSSGSMKFAIADSYYTYTSSGTWEVAAAPAIPDTIGSNTGGTALGSTPAVSSATSTPVSSDILAAALRCSCQTCSATAIALQTLDSSNLSELIAVS</sequence>
<dbReference type="Gene3D" id="2.60.40.10">
    <property type="entry name" value="Immunoglobulins"/>
    <property type="match status" value="1"/>
</dbReference>